<dbReference type="InterPro" id="IPR000938">
    <property type="entry name" value="CAP-Gly_domain"/>
</dbReference>
<keyword evidence="2" id="KW-0963">Cytoplasm</keyword>
<reference evidence="7" key="1">
    <citation type="submission" date="2022-01" db="EMBL/GenBank/DDBJ databases">
        <authorList>
            <person name="King R."/>
        </authorList>
    </citation>
    <scope>NUCLEOTIDE SEQUENCE</scope>
</reference>
<dbReference type="PROSITE" id="PS00845">
    <property type="entry name" value="CAP_GLY_1"/>
    <property type="match status" value="1"/>
</dbReference>
<evidence type="ECO:0000313" key="8">
    <source>
        <dbReference type="Proteomes" id="UP001153737"/>
    </source>
</evidence>
<dbReference type="InterPro" id="IPR036859">
    <property type="entry name" value="CAP-Gly_dom_sf"/>
</dbReference>
<dbReference type="InterPro" id="IPR000626">
    <property type="entry name" value="Ubiquitin-like_dom"/>
</dbReference>
<dbReference type="GO" id="GO:0035371">
    <property type="term" value="C:microtubule plus-end"/>
    <property type="evidence" value="ECO:0007669"/>
    <property type="project" value="TreeGrafter"/>
</dbReference>
<dbReference type="FunFam" id="2.30.30.190:FF:000013">
    <property type="entry name" value="Tubulin-folding cofactor B"/>
    <property type="match status" value="1"/>
</dbReference>
<keyword evidence="3" id="KW-0143">Chaperone</keyword>
<dbReference type="GO" id="GO:0051010">
    <property type="term" value="F:microtubule plus-end binding"/>
    <property type="evidence" value="ECO:0007669"/>
    <property type="project" value="TreeGrafter"/>
</dbReference>
<dbReference type="Gene3D" id="2.30.30.190">
    <property type="entry name" value="CAP Gly-rich-like domain"/>
    <property type="match status" value="1"/>
</dbReference>
<dbReference type="InterPro" id="IPR029071">
    <property type="entry name" value="Ubiquitin-like_domsf"/>
</dbReference>
<dbReference type="PANTHER" id="PTHR18916:SF85">
    <property type="entry name" value="TUBULIN-FOLDING COFACTOR B"/>
    <property type="match status" value="1"/>
</dbReference>
<feature type="domain" description="CAP-Gly" evidence="6">
    <location>
        <begin position="179"/>
        <end position="221"/>
    </location>
</feature>
<dbReference type="GO" id="GO:0005634">
    <property type="term" value="C:nucleus"/>
    <property type="evidence" value="ECO:0007669"/>
    <property type="project" value="TreeGrafter"/>
</dbReference>
<dbReference type="Gene3D" id="3.10.20.90">
    <property type="entry name" value="Phosphatidylinositol 3-kinase Catalytic Subunit, Chain A, domain 1"/>
    <property type="match status" value="1"/>
</dbReference>
<name>A0A9N9SB51_PHACE</name>
<dbReference type="SUPFAM" id="SSF54236">
    <property type="entry name" value="Ubiquitin-like"/>
    <property type="match status" value="1"/>
</dbReference>
<reference evidence="7" key="2">
    <citation type="submission" date="2022-10" db="EMBL/GenBank/DDBJ databases">
        <authorList>
            <consortium name="ENA_rothamsted_submissions"/>
            <consortium name="culmorum"/>
            <person name="King R."/>
        </authorList>
    </citation>
    <scope>NUCLEOTIDE SEQUENCE</scope>
</reference>
<dbReference type="GO" id="GO:0043014">
    <property type="term" value="F:alpha-tubulin binding"/>
    <property type="evidence" value="ECO:0007669"/>
    <property type="project" value="InterPro"/>
</dbReference>
<evidence type="ECO:0000313" key="7">
    <source>
        <dbReference type="EMBL" id="CAG9815288.1"/>
    </source>
</evidence>
<dbReference type="OrthoDB" id="5295208at2759"/>
<accession>A0A9N9SB51</accession>
<dbReference type="GO" id="GO:0007023">
    <property type="term" value="P:post-chaperonin tubulin folding pathway"/>
    <property type="evidence" value="ECO:0007669"/>
    <property type="project" value="InterPro"/>
</dbReference>
<dbReference type="GO" id="GO:0005829">
    <property type="term" value="C:cytosol"/>
    <property type="evidence" value="ECO:0007669"/>
    <property type="project" value="UniProtKB-ARBA"/>
</dbReference>
<keyword evidence="5" id="KW-0175">Coiled coil</keyword>
<dbReference type="GO" id="GO:0007021">
    <property type="term" value="P:tubulin complex assembly"/>
    <property type="evidence" value="ECO:0007669"/>
    <property type="project" value="InterPro"/>
</dbReference>
<evidence type="ECO:0000259" key="6">
    <source>
        <dbReference type="PROSITE" id="PS50245"/>
    </source>
</evidence>
<evidence type="ECO:0000256" key="1">
    <source>
        <dbReference type="ARBA" id="ARBA00004496"/>
    </source>
</evidence>
<comment type="similarity">
    <text evidence="4">Belongs to the TBCB family.</text>
</comment>
<gene>
    <name evidence="7" type="ORF">PHAECO_LOCUS2862</name>
</gene>
<evidence type="ECO:0000256" key="2">
    <source>
        <dbReference type="ARBA" id="ARBA00022490"/>
    </source>
</evidence>
<proteinExistence type="inferred from homology"/>
<dbReference type="CDD" id="cd01789">
    <property type="entry name" value="Ubl_TBCB"/>
    <property type="match status" value="1"/>
</dbReference>
<dbReference type="EMBL" id="OU896718">
    <property type="protein sequence ID" value="CAG9815288.1"/>
    <property type="molecule type" value="Genomic_DNA"/>
</dbReference>
<dbReference type="GO" id="GO:0005938">
    <property type="term" value="C:cell cortex"/>
    <property type="evidence" value="ECO:0007669"/>
    <property type="project" value="TreeGrafter"/>
</dbReference>
<sequence>MTDFKVVTSDFLNLQISTSKNDISFNEKRFPKDLIISDLKVKLEMITGGSCSTMKIQAFNKNDQLICDLDKDETLLGSYPLEDGMRLHVIDQFQLRSDLDLSNVPKYEITDDEYSKKSDSVRSFLQKNKLGKYNEQFEQKKEMLEAEEKKLAEQTHVGSRCKVTVQNAPDRLGKVMYSGPIQGLPGYWIGVKYDEPLGKNDGTCKGKRYFECPDKYGAFVKPVNVLCGDFPEEDYDLNEEF</sequence>
<evidence type="ECO:0000256" key="3">
    <source>
        <dbReference type="ARBA" id="ARBA00023186"/>
    </source>
</evidence>
<dbReference type="InterPro" id="IPR045172">
    <property type="entry name" value="TBCB_Ubl"/>
</dbReference>
<dbReference type="Pfam" id="PF01302">
    <property type="entry name" value="CAP_GLY"/>
    <property type="match status" value="1"/>
</dbReference>
<dbReference type="Pfam" id="PF14560">
    <property type="entry name" value="Ubiquitin_2"/>
    <property type="match status" value="1"/>
</dbReference>
<evidence type="ECO:0000256" key="4">
    <source>
        <dbReference type="ARBA" id="ARBA00025779"/>
    </source>
</evidence>
<dbReference type="SUPFAM" id="SSF74924">
    <property type="entry name" value="Cap-Gly domain"/>
    <property type="match status" value="1"/>
</dbReference>
<dbReference type="SMART" id="SM01052">
    <property type="entry name" value="CAP_GLY"/>
    <property type="match status" value="1"/>
</dbReference>
<feature type="coiled-coil region" evidence="5">
    <location>
        <begin position="127"/>
        <end position="154"/>
    </location>
</feature>
<dbReference type="GO" id="GO:0031122">
    <property type="term" value="P:cytoplasmic microtubule organization"/>
    <property type="evidence" value="ECO:0007669"/>
    <property type="project" value="TreeGrafter"/>
</dbReference>
<keyword evidence="8" id="KW-1185">Reference proteome</keyword>
<comment type="subcellular location">
    <subcellularLocation>
        <location evidence="1">Cytoplasm</location>
    </subcellularLocation>
</comment>
<evidence type="ECO:0000256" key="5">
    <source>
        <dbReference type="SAM" id="Coils"/>
    </source>
</evidence>
<dbReference type="PROSITE" id="PS50245">
    <property type="entry name" value="CAP_GLY_2"/>
    <property type="match status" value="1"/>
</dbReference>
<dbReference type="AlphaFoldDB" id="A0A9N9SB51"/>
<dbReference type="PANTHER" id="PTHR18916">
    <property type="entry name" value="DYNACTIN 1-RELATED MICROTUBULE-BINDING"/>
    <property type="match status" value="1"/>
</dbReference>
<dbReference type="Proteomes" id="UP001153737">
    <property type="component" value="Chromosome 12"/>
</dbReference>
<organism evidence="7 8">
    <name type="scientific">Phaedon cochleariae</name>
    <name type="common">Mustard beetle</name>
    <dbReference type="NCBI Taxonomy" id="80249"/>
    <lineage>
        <taxon>Eukaryota</taxon>
        <taxon>Metazoa</taxon>
        <taxon>Ecdysozoa</taxon>
        <taxon>Arthropoda</taxon>
        <taxon>Hexapoda</taxon>
        <taxon>Insecta</taxon>
        <taxon>Pterygota</taxon>
        <taxon>Neoptera</taxon>
        <taxon>Endopterygota</taxon>
        <taxon>Coleoptera</taxon>
        <taxon>Polyphaga</taxon>
        <taxon>Cucujiformia</taxon>
        <taxon>Chrysomeloidea</taxon>
        <taxon>Chrysomelidae</taxon>
        <taxon>Chrysomelinae</taxon>
        <taxon>Chrysomelini</taxon>
        <taxon>Phaedon</taxon>
    </lineage>
</organism>
<protein>
    <recommendedName>
        <fullName evidence="6">CAP-Gly domain-containing protein</fullName>
    </recommendedName>
</protein>